<dbReference type="PROSITE" id="PS50830">
    <property type="entry name" value="TNASE_3"/>
    <property type="match status" value="1"/>
</dbReference>
<name>A0ABS6MT88_9GAMM</name>
<accession>A0ABS6MT88</accession>
<dbReference type="PANTHER" id="PTHR12302:SF3">
    <property type="entry name" value="SERINE_THREONINE-PROTEIN KINASE 31"/>
    <property type="match status" value="1"/>
</dbReference>
<feature type="chain" id="PRO_5046667522" evidence="2">
    <location>
        <begin position="24"/>
        <end position="239"/>
    </location>
</feature>
<comment type="caution">
    <text evidence="4">The sequence shown here is derived from an EMBL/GenBank/DDBJ whole genome shotgun (WGS) entry which is preliminary data.</text>
</comment>
<evidence type="ECO:0000313" key="4">
    <source>
        <dbReference type="EMBL" id="MBV2132023.1"/>
    </source>
</evidence>
<dbReference type="Pfam" id="PF05901">
    <property type="entry name" value="Excalibur"/>
    <property type="match status" value="1"/>
</dbReference>
<dbReference type="InterPro" id="IPR008613">
    <property type="entry name" value="Excalibur_Ca-bd_domain"/>
</dbReference>
<evidence type="ECO:0000256" key="1">
    <source>
        <dbReference type="SAM" id="MobiDB-lite"/>
    </source>
</evidence>
<dbReference type="Proteomes" id="UP000813068">
    <property type="component" value="Unassembled WGS sequence"/>
</dbReference>
<dbReference type="CDD" id="cd00175">
    <property type="entry name" value="SNc"/>
    <property type="match status" value="1"/>
</dbReference>
<dbReference type="SMART" id="SM00894">
    <property type="entry name" value="Excalibur"/>
    <property type="match status" value="1"/>
</dbReference>
<evidence type="ECO:0000313" key="5">
    <source>
        <dbReference type="Proteomes" id="UP000813068"/>
    </source>
</evidence>
<organism evidence="4 5">
    <name type="scientific">Geopseudomonas aromaticivorans</name>
    <dbReference type="NCBI Taxonomy" id="2849492"/>
    <lineage>
        <taxon>Bacteria</taxon>
        <taxon>Pseudomonadati</taxon>
        <taxon>Pseudomonadota</taxon>
        <taxon>Gammaproteobacteria</taxon>
        <taxon>Pseudomonadales</taxon>
        <taxon>Pseudomonadaceae</taxon>
        <taxon>Geopseudomonas</taxon>
    </lineage>
</organism>
<feature type="compositionally biased region" description="Low complexity" evidence="1">
    <location>
        <begin position="170"/>
        <end position="186"/>
    </location>
</feature>
<dbReference type="RefSeq" id="WP_217679936.1">
    <property type="nucleotide sequence ID" value="NZ_JAHRGL010000011.1"/>
</dbReference>
<keyword evidence="2" id="KW-0732">Signal</keyword>
<dbReference type="SMART" id="SM00318">
    <property type="entry name" value="SNc"/>
    <property type="match status" value="1"/>
</dbReference>
<keyword evidence="5" id="KW-1185">Reference proteome</keyword>
<dbReference type="PANTHER" id="PTHR12302">
    <property type="entry name" value="EBNA2 BINDING PROTEIN P100"/>
    <property type="match status" value="1"/>
</dbReference>
<protein>
    <submittedName>
        <fullName evidence="4">Thermonuclease family protein</fullName>
    </submittedName>
</protein>
<dbReference type="Pfam" id="PF00565">
    <property type="entry name" value="SNase"/>
    <property type="match status" value="1"/>
</dbReference>
<gene>
    <name evidence="4" type="ORF">KRX52_04320</name>
</gene>
<feature type="signal peptide" evidence="2">
    <location>
        <begin position="1"/>
        <end position="23"/>
    </location>
</feature>
<evidence type="ECO:0000256" key="2">
    <source>
        <dbReference type="SAM" id="SignalP"/>
    </source>
</evidence>
<feature type="domain" description="TNase-like" evidence="3">
    <location>
        <begin position="24"/>
        <end position="145"/>
    </location>
</feature>
<reference evidence="4 5" key="1">
    <citation type="submission" date="2021-06" db="EMBL/GenBank/DDBJ databases">
        <title>Differences between aerobic and microaerobic xylene degrading microbial communities.</title>
        <authorList>
            <person name="Banerjee S."/>
            <person name="Tancsics A."/>
        </authorList>
    </citation>
    <scope>NUCLEOTIDE SEQUENCE [LARGE SCALE GENOMIC DNA]</scope>
    <source>
        <strain evidence="4 5">MAP12</strain>
    </source>
</reference>
<evidence type="ECO:0000259" key="3">
    <source>
        <dbReference type="PROSITE" id="PS50830"/>
    </source>
</evidence>
<feature type="region of interest" description="Disordered" evidence="1">
    <location>
        <begin position="153"/>
        <end position="192"/>
    </location>
</feature>
<proteinExistence type="predicted"/>
<sequence>MYCRSKLFAATLLLALASPLALAADISCKVVGVYDGDTFTCLTDSKKQVKVRMAEIDTPESKQPYGTRSQQALSSLVFGKQVTLKVQDTDRYGRTVARAYVGNTDVNAQLVSQGAAWVYRQYSKDRSLIGLEDQARKAKRGLWSLPESERMPPWEWRKAGRDQRQAQRDSSSSLSGARSGSSSGSAVSGGAGGTSYSCSVRKNCGQMSSCEEANFHLEQCGNGRLDRDNDGVPCETLCR</sequence>
<dbReference type="InterPro" id="IPR016071">
    <property type="entry name" value="Staphylococal_nuclease_OB-fold"/>
</dbReference>
<dbReference type="EMBL" id="JAHRGL010000011">
    <property type="protein sequence ID" value="MBV2132023.1"/>
    <property type="molecule type" value="Genomic_DNA"/>
</dbReference>
<feature type="compositionally biased region" description="Basic and acidic residues" evidence="1">
    <location>
        <begin position="153"/>
        <end position="167"/>
    </location>
</feature>